<accession>A0ABP0S112</accession>
<proteinExistence type="predicted"/>
<feature type="non-terminal residue" evidence="1">
    <location>
        <position position="1"/>
    </location>
</feature>
<gene>
    <name evidence="1" type="ORF">CCMP2556_LOCUS49597</name>
</gene>
<dbReference type="EMBL" id="CAXAMN010026817">
    <property type="protein sequence ID" value="CAK9106028.1"/>
    <property type="molecule type" value="Genomic_DNA"/>
</dbReference>
<evidence type="ECO:0000313" key="2">
    <source>
        <dbReference type="Proteomes" id="UP001642484"/>
    </source>
</evidence>
<reference evidence="1 2" key="1">
    <citation type="submission" date="2024-02" db="EMBL/GenBank/DDBJ databases">
        <authorList>
            <person name="Chen Y."/>
            <person name="Shah S."/>
            <person name="Dougan E. K."/>
            <person name="Thang M."/>
            <person name="Chan C."/>
        </authorList>
    </citation>
    <scope>NUCLEOTIDE SEQUENCE [LARGE SCALE GENOMIC DNA]</scope>
</reference>
<keyword evidence="2" id="KW-1185">Reference proteome</keyword>
<name>A0ABP0S112_9DINO</name>
<comment type="caution">
    <text evidence="1">The sequence shown here is derived from an EMBL/GenBank/DDBJ whole genome shotgun (WGS) entry which is preliminary data.</text>
</comment>
<dbReference type="Proteomes" id="UP001642484">
    <property type="component" value="Unassembled WGS sequence"/>
</dbReference>
<protein>
    <submittedName>
        <fullName evidence="1">Uncharacterized protein</fullName>
    </submittedName>
</protein>
<evidence type="ECO:0000313" key="1">
    <source>
        <dbReference type="EMBL" id="CAK9106028.1"/>
    </source>
</evidence>
<sequence length="184" mass="20285">FLPRLEVDPNLDCGTGPMHSMDESPLSRFASSLSPSSTRFASDHGVVREFPMYTLPVETVLQLKKLLPHEEAWELESPLKPLQAFREEMGRAIFVSHQWLSAKHPDPHSEQLRILQATLGNLLSGAARVSLQPLVELARGRGGCPSTTHFACQPLFVWYDFFSCPQGLGGSGTDESQSSCHAVI</sequence>
<organism evidence="1 2">
    <name type="scientific">Durusdinium trenchii</name>
    <dbReference type="NCBI Taxonomy" id="1381693"/>
    <lineage>
        <taxon>Eukaryota</taxon>
        <taxon>Sar</taxon>
        <taxon>Alveolata</taxon>
        <taxon>Dinophyceae</taxon>
        <taxon>Suessiales</taxon>
        <taxon>Symbiodiniaceae</taxon>
        <taxon>Durusdinium</taxon>
    </lineage>
</organism>